<gene>
    <name evidence="2" type="ORF">PITCH_A420092</name>
</gene>
<dbReference type="PROSITE" id="PS51186">
    <property type="entry name" value="GNAT"/>
    <property type="match status" value="1"/>
</dbReference>
<dbReference type="CDD" id="cd04301">
    <property type="entry name" value="NAT_SF"/>
    <property type="match status" value="1"/>
</dbReference>
<dbReference type="Pfam" id="PF00583">
    <property type="entry name" value="Acetyltransf_1"/>
    <property type="match status" value="1"/>
</dbReference>
<proteinExistence type="predicted"/>
<dbReference type="SUPFAM" id="SSF55729">
    <property type="entry name" value="Acyl-CoA N-acyltransferases (Nat)"/>
    <property type="match status" value="1"/>
</dbReference>
<dbReference type="Gene3D" id="3.40.630.30">
    <property type="match status" value="1"/>
</dbReference>
<reference evidence="2" key="1">
    <citation type="submission" date="2018-01" db="EMBL/GenBank/DDBJ databases">
        <authorList>
            <person name="Regsiter A."/>
            <person name="William W."/>
        </authorList>
    </citation>
    <scope>NUCLEOTIDE SEQUENCE</scope>
    <source>
        <strain evidence="2">TRIP AH-1</strain>
    </source>
</reference>
<protein>
    <submittedName>
        <fullName evidence="2">GCN5-related N-acetyltransferase</fullName>
    </submittedName>
</protein>
<feature type="domain" description="N-acetyltransferase" evidence="1">
    <location>
        <begin position="14"/>
        <end position="158"/>
    </location>
</feature>
<evidence type="ECO:0000259" key="1">
    <source>
        <dbReference type="PROSITE" id="PS51186"/>
    </source>
</evidence>
<dbReference type="InterPro" id="IPR000182">
    <property type="entry name" value="GNAT_dom"/>
</dbReference>
<keyword evidence="2" id="KW-0808">Transferase</keyword>
<organism evidence="2">
    <name type="scientific">uncultured Desulfobacterium sp</name>
    <dbReference type="NCBI Taxonomy" id="201089"/>
    <lineage>
        <taxon>Bacteria</taxon>
        <taxon>Pseudomonadati</taxon>
        <taxon>Thermodesulfobacteriota</taxon>
        <taxon>Desulfobacteria</taxon>
        <taxon>Desulfobacterales</taxon>
        <taxon>Desulfobacteriaceae</taxon>
        <taxon>Desulfobacterium</taxon>
        <taxon>environmental samples</taxon>
    </lineage>
</organism>
<accession>A0A445N0K4</accession>
<dbReference type="EMBL" id="OJIN01000184">
    <property type="protein sequence ID" value="SPD75131.1"/>
    <property type="molecule type" value="Genomic_DNA"/>
</dbReference>
<dbReference type="InterPro" id="IPR016181">
    <property type="entry name" value="Acyl_CoA_acyltransferase"/>
</dbReference>
<dbReference type="GO" id="GO:0016747">
    <property type="term" value="F:acyltransferase activity, transferring groups other than amino-acyl groups"/>
    <property type="evidence" value="ECO:0007669"/>
    <property type="project" value="InterPro"/>
</dbReference>
<evidence type="ECO:0000313" key="2">
    <source>
        <dbReference type="EMBL" id="SPD75131.1"/>
    </source>
</evidence>
<name>A0A445N0K4_9BACT</name>
<sequence>MTEEIWPDKSNPPVIIRTLTEKDLPDADRIFRLAFGTWHGLPEPLFFSGDANFCRTRWLIDPSAAFGAEINGELVGSNFAATWGSFGFFGPLTVRPDLWDKGIAQKLLVPTMGLLSRRGVRHAGFFTHPDSPKHISLYQKFGFRPRFLTAIMSAPVIE</sequence>
<dbReference type="AlphaFoldDB" id="A0A445N0K4"/>